<evidence type="ECO:0000259" key="1">
    <source>
        <dbReference type="Pfam" id="PF08241"/>
    </source>
</evidence>
<evidence type="ECO:0000313" key="3">
    <source>
        <dbReference type="Proteomes" id="UP000295573"/>
    </source>
</evidence>
<sequence length="195" mass="20741">MDTETLRAYDVGAGEYAEDWETQPAGTDLQAIVRKYFRPGLTADVGCGSGRDAAWLTANGFPAVGFEPSDGLRAEAERRHPEVEFRAAALPELDGVASGSFVNVLCETVIMHLEPAAVAPAVRRLVDILKPGGVLYLTWRVSPTDQRDDAGRLYAAVDAAAVKDALGASELLVDEEVTSASSGRTIHRVVVSKSA</sequence>
<dbReference type="Pfam" id="PF08241">
    <property type="entry name" value="Methyltransf_11"/>
    <property type="match status" value="1"/>
</dbReference>
<dbReference type="InterPro" id="IPR013216">
    <property type="entry name" value="Methyltransf_11"/>
</dbReference>
<keyword evidence="2" id="KW-0808">Transferase</keyword>
<dbReference type="Gene3D" id="3.40.50.150">
    <property type="entry name" value="Vaccinia Virus protein VP39"/>
    <property type="match status" value="1"/>
</dbReference>
<reference evidence="2 3" key="1">
    <citation type="journal article" date="2015" name="Stand. Genomic Sci.">
        <title>Genomic Encyclopedia of Bacterial and Archaeal Type Strains, Phase III: the genomes of soil and plant-associated and newly described type strains.</title>
        <authorList>
            <person name="Whitman W.B."/>
            <person name="Woyke T."/>
            <person name="Klenk H.P."/>
            <person name="Zhou Y."/>
            <person name="Lilburn T.G."/>
            <person name="Beck B.J."/>
            <person name="De Vos P."/>
            <person name="Vandamme P."/>
            <person name="Eisen J.A."/>
            <person name="Garrity G."/>
            <person name="Hugenholtz P."/>
            <person name="Kyrpides N.C."/>
        </authorList>
    </citation>
    <scope>NUCLEOTIDE SEQUENCE [LARGE SCALE GENOMIC DNA]</scope>
    <source>
        <strain evidence="2 3">VKM Ac-2541</strain>
    </source>
</reference>
<dbReference type="EMBL" id="SLWR01000009">
    <property type="protein sequence ID" value="TCO45092.1"/>
    <property type="molecule type" value="Genomic_DNA"/>
</dbReference>
<name>A0A4R2IKW9_9ACTN</name>
<accession>A0A4R2IKW9</accession>
<dbReference type="CDD" id="cd02440">
    <property type="entry name" value="AdoMet_MTases"/>
    <property type="match status" value="1"/>
</dbReference>
<dbReference type="InterPro" id="IPR029063">
    <property type="entry name" value="SAM-dependent_MTases_sf"/>
</dbReference>
<proteinExistence type="predicted"/>
<feature type="domain" description="Methyltransferase type 11" evidence="1">
    <location>
        <begin position="44"/>
        <end position="137"/>
    </location>
</feature>
<dbReference type="PANTHER" id="PTHR42912">
    <property type="entry name" value="METHYLTRANSFERASE"/>
    <property type="match status" value="1"/>
</dbReference>
<comment type="caution">
    <text evidence="2">The sequence shown here is derived from an EMBL/GenBank/DDBJ whole genome shotgun (WGS) entry which is preliminary data.</text>
</comment>
<dbReference type="PANTHER" id="PTHR42912:SF94">
    <property type="entry name" value="METHYLTRANSFERASE TYPE 11 DOMAIN-CONTAINING PROTEIN"/>
    <property type="match status" value="1"/>
</dbReference>
<organism evidence="2 3">
    <name type="scientific">Kribbella antiqua</name>
    <dbReference type="NCBI Taxonomy" id="2512217"/>
    <lineage>
        <taxon>Bacteria</taxon>
        <taxon>Bacillati</taxon>
        <taxon>Actinomycetota</taxon>
        <taxon>Actinomycetes</taxon>
        <taxon>Propionibacteriales</taxon>
        <taxon>Kribbellaceae</taxon>
        <taxon>Kribbella</taxon>
    </lineage>
</organism>
<dbReference type="Proteomes" id="UP000295573">
    <property type="component" value="Unassembled WGS sequence"/>
</dbReference>
<dbReference type="AlphaFoldDB" id="A0A4R2IKW9"/>
<dbReference type="InterPro" id="IPR050508">
    <property type="entry name" value="Methyltransf_Superfamily"/>
</dbReference>
<evidence type="ECO:0000313" key="2">
    <source>
        <dbReference type="EMBL" id="TCO45092.1"/>
    </source>
</evidence>
<gene>
    <name evidence="2" type="ORF">EV646_109267</name>
</gene>
<dbReference type="GO" id="GO:0032259">
    <property type="term" value="P:methylation"/>
    <property type="evidence" value="ECO:0007669"/>
    <property type="project" value="UniProtKB-KW"/>
</dbReference>
<dbReference type="OrthoDB" id="3780655at2"/>
<keyword evidence="2" id="KW-0489">Methyltransferase</keyword>
<dbReference type="RefSeq" id="WP_132152853.1">
    <property type="nucleotide sequence ID" value="NZ_SLWR01000009.1"/>
</dbReference>
<dbReference type="GO" id="GO:0008757">
    <property type="term" value="F:S-adenosylmethionine-dependent methyltransferase activity"/>
    <property type="evidence" value="ECO:0007669"/>
    <property type="project" value="InterPro"/>
</dbReference>
<dbReference type="SUPFAM" id="SSF53335">
    <property type="entry name" value="S-adenosyl-L-methionine-dependent methyltransferases"/>
    <property type="match status" value="1"/>
</dbReference>
<keyword evidence="3" id="KW-1185">Reference proteome</keyword>
<protein>
    <submittedName>
        <fullName evidence="2">Methyltransferase family protein</fullName>
    </submittedName>
</protein>